<feature type="domain" description="Pilus formation protein N-terminal" evidence="3">
    <location>
        <begin position="26"/>
        <end position="95"/>
    </location>
</feature>
<feature type="chain" id="PRO_5037478519" evidence="2">
    <location>
        <begin position="24"/>
        <end position="159"/>
    </location>
</feature>
<dbReference type="Pfam" id="PF13629">
    <property type="entry name" value="T2SS-T3SS_pil_N"/>
    <property type="match status" value="1"/>
</dbReference>
<name>A0A975FWW4_9CAUL</name>
<dbReference type="InterPro" id="IPR032789">
    <property type="entry name" value="T2SS-T3SS_pil_N"/>
</dbReference>
<feature type="compositionally biased region" description="Low complexity" evidence="1">
    <location>
        <begin position="135"/>
        <end position="159"/>
    </location>
</feature>
<protein>
    <submittedName>
        <fullName evidence="4">Pilus assembly protein N-terminal domain-containing protein</fullName>
    </submittedName>
</protein>
<feature type="signal peptide" evidence="2">
    <location>
        <begin position="1"/>
        <end position="23"/>
    </location>
</feature>
<organism evidence="4 5">
    <name type="scientific">Phenylobacterium montanum</name>
    <dbReference type="NCBI Taxonomy" id="2823693"/>
    <lineage>
        <taxon>Bacteria</taxon>
        <taxon>Pseudomonadati</taxon>
        <taxon>Pseudomonadota</taxon>
        <taxon>Alphaproteobacteria</taxon>
        <taxon>Caulobacterales</taxon>
        <taxon>Caulobacteraceae</taxon>
        <taxon>Phenylobacterium</taxon>
    </lineage>
</organism>
<evidence type="ECO:0000313" key="5">
    <source>
        <dbReference type="Proteomes" id="UP000676409"/>
    </source>
</evidence>
<evidence type="ECO:0000313" key="4">
    <source>
        <dbReference type="EMBL" id="QUD86749.1"/>
    </source>
</evidence>
<dbReference type="EMBL" id="CP073078">
    <property type="protein sequence ID" value="QUD86749.1"/>
    <property type="molecule type" value="Genomic_DNA"/>
</dbReference>
<dbReference type="Proteomes" id="UP000676409">
    <property type="component" value="Chromosome"/>
</dbReference>
<dbReference type="AlphaFoldDB" id="A0A975FWW4"/>
<gene>
    <name evidence="4" type="ORF">KCG34_16930</name>
</gene>
<sequence length="159" mass="16235">MGRPVRAICLSLVMTLGAAKAFAATADAMTLELNDSQRVGLYGSAASVVVGNPLVADVAMLDSHSLVISGKGFGATRVEVYDSNGRELFNRRVVIVAPQANQVTLYRGPDANEFNCSPKCHVVAANSSGGGSAPSGGSAPASAPTTTTMTISQTSVPQH</sequence>
<dbReference type="KEGG" id="caul:KCG34_16930"/>
<keyword evidence="5" id="KW-1185">Reference proteome</keyword>
<accession>A0A975FWW4</accession>
<dbReference type="RefSeq" id="WP_211936802.1">
    <property type="nucleotide sequence ID" value="NZ_CP073078.1"/>
</dbReference>
<reference evidence="4" key="1">
    <citation type="submission" date="2021-04" db="EMBL/GenBank/DDBJ databases">
        <title>The complete genome sequence of Caulobacter sp. S6.</title>
        <authorList>
            <person name="Tang Y."/>
            <person name="Ouyang W."/>
            <person name="Liu Q."/>
            <person name="Huang B."/>
            <person name="Guo Z."/>
            <person name="Lei P."/>
        </authorList>
    </citation>
    <scope>NUCLEOTIDE SEQUENCE</scope>
    <source>
        <strain evidence="4">S6</strain>
    </source>
</reference>
<evidence type="ECO:0000256" key="1">
    <source>
        <dbReference type="SAM" id="MobiDB-lite"/>
    </source>
</evidence>
<evidence type="ECO:0000256" key="2">
    <source>
        <dbReference type="SAM" id="SignalP"/>
    </source>
</evidence>
<proteinExistence type="predicted"/>
<keyword evidence="2" id="KW-0732">Signal</keyword>
<evidence type="ECO:0000259" key="3">
    <source>
        <dbReference type="Pfam" id="PF13629"/>
    </source>
</evidence>
<feature type="region of interest" description="Disordered" evidence="1">
    <location>
        <begin position="128"/>
        <end position="159"/>
    </location>
</feature>